<dbReference type="Proteomes" id="UP000831701">
    <property type="component" value="Chromosome 6"/>
</dbReference>
<dbReference type="EMBL" id="CM041536">
    <property type="protein sequence ID" value="KAI3370688.1"/>
    <property type="molecule type" value="Genomic_DNA"/>
</dbReference>
<reference evidence="1" key="1">
    <citation type="submission" date="2022-04" db="EMBL/GenBank/DDBJ databases">
        <title>Jade perch genome.</title>
        <authorList>
            <person name="Chao B."/>
        </authorList>
    </citation>
    <scope>NUCLEOTIDE SEQUENCE</scope>
    <source>
        <strain evidence="1">CB-2022</strain>
    </source>
</reference>
<evidence type="ECO:0000313" key="1">
    <source>
        <dbReference type="EMBL" id="KAI3370688.1"/>
    </source>
</evidence>
<accession>A0ACB8WVI4</accession>
<evidence type="ECO:0000313" key="2">
    <source>
        <dbReference type="Proteomes" id="UP000831701"/>
    </source>
</evidence>
<keyword evidence="2" id="KW-1185">Reference proteome</keyword>
<proteinExistence type="predicted"/>
<comment type="caution">
    <text evidence="1">The sequence shown here is derived from an EMBL/GenBank/DDBJ whole genome shotgun (WGS) entry which is preliminary data.</text>
</comment>
<organism evidence="1 2">
    <name type="scientific">Scortum barcoo</name>
    <name type="common">barcoo grunter</name>
    <dbReference type="NCBI Taxonomy" id="214431"/>
    <lineage>
        <taxon>Eukaryota</taxon>
        <taxon>Metazoa</taxon>
        <taxon>Chordata</taxon>
        <taxon>Craniata</taxon>
        <taxon>Vertebrata</taxon>
        <taxon>Euteleostomi</taxon>
        <taxon>Actinopterygii</taxon>
        <taxon>Neopterygii</taxon>
        <taxon>Teleostei</taxon>
        <taxon>Neoteleostei</taxon>
        <taxon>Acanthomorphata</taxon>
        <taxon>Eupercaria</taxon>
        <taxon>Centrarchiformes</taxon>
        <taxon>Terapontoidei</taxon>
        <taxon>Terapontidae</taxon>
        <taxon>Scortum</taxon>
    </lineage>
</organism>
<protein>
    <submittedName>
        <fullName evidence="1">Uncharacterized protein</fullName>
    </submittedName>
</protein>
<gene>
    <name evidence="1" type="ORF">L3Q82_007244</name>
</gene>
<sequence length="144" mass="15874">MCTFYTGTIESVLTRSITVWYGACSASCRKTLQRIMRAAAEKIVWCPPAGSEVAAVTSPSCLAATAHGCRFNNKRHGTGPIRTPYPRHPRNAVEALPEVGVEDHLDRFFLARRSQQTLTIRLGLPSIRHPSPPCDPTHHQVLIS</sequence>
<name>A0ACB8WVI4_9TELE</name>